<dbReference type="EMBL" id="UGMN01000004">
    <property type="protein sequence ID" value="STV16858.1"/>
    <property type="molecule type" value="Genomic_DNA"/>
</dbReference>
<feature type="transmembrane region" description="Helical" evidence="8">
    <location>
        <begin position="237"/>
        <end position="258"/>
    </location>
</feature>
<comment type="subcellular location">
    <subcellularLocation>
        <location evidence="1">Cell inner membrane</location>
        <topology evidence="1">Multi-pass membrane protein</topology>
    </subcellularLocation>
</comment>
<dbReference type="InterPro" id="IPR001851">
    <property type="entry name" value="ABC_transp_permease"/>
</dbReference>
<dbReference type="GO" id="GO:0022857">
    <property type="term" value="F:transmembrane transporter activity"/>
    <property type="evidence" value="ECO:0007669"/>
    <property type="project" value="InterPro"/>
</dbReference>
<dbReference type="CDD" id="cd06579">
    <property type="entry name" value="TM_PBP1_transp_AraH_like"/>
    <property type="match status" value="1"/>
</dbReference>
<keyword evidence="6 8" id="KW-0472">Membrane</keyword>
<comment type="similarity">
    <text evidence="2">Belongs to the binding-protein-dependent transport system permease family. AraH/RbsC subfamily.</text>
</comment>
<feature type="transmembrane region" description="Helical" evidence="8">
    <location>
        <begin position="184"/>
        <end position="208"/>
    </location>
</feature>
<protein>
    <submittedName>
        <fullName evidence="9">Inositol transport system permease protein</fullName>
    </submittedName>
</protein>
<feature type="region of interest" description="Disordered" evidence="7">
    <location>
        <begin position="428"/>
        <end position="451"/>
    </location>
</feature>
<feature type="transmembrane region" description="Helical" evidence="8">
    <location>
        <begin position="61"/>
        <end position="83"/>
    </location>
</feature>
<keyword evidence="4 8" id="KW-0812">Transmembrane</keyword>
<feature type="transmembrane region" description="Helical" evidence="8">
    <location>
        <begin position="279"/>
        <end position="306"/>
    </location>
</feature>
<proteinExistence type="inferred from homology"/>
<evidence type="ECO:0000313" key="9">
    <source>
        <dbReference type="EMBL" id="STV16858.1"/>
    </source>
</evidence>
<accession>A0A378APW4</accession>
<evidence type="ECO:0000256" key="3">
    <source>
        <dbReference type="ARBA" id="ARBA00022475"/>
    </source>
</evidence>
<evidence type="ECO:0000256" key="5">
    <source>
        <dbReference type="ARBA" id="ARBA00022989"/>
    </source>
</evidence>
<dbReference type="AlphaFoldDB" id="A0A378APW4"/>
<name>A0A378APW4_KLEPN</name>
<evidence type="ECO:0000256" key="1">
    <source>
        <dbReference type="ARBA" id="ARBA00004429"/>
    </source>
</evidence>
<feature type="transmembrane region" description="Helical" evidence="8">
    <location>
        <begin position="118"/>
        <end position="145"/>
    </location>
</feature>
<dbReference type="Proteomes" id="UP000254387">
    <property type="component" value="Unassembled WGS sequence"/>
</dbReference>
<sequence length="451" mass="47219">MSNMKLTAAPASEGSSFFANLRHKMPKDTGIFVVMLVIALTFEIAGWYVRDQLFLLNTNRLVLIVLQVAIIGIIAVGVTQVIITTGIDLSSGSVIALAAVVAASLAQTSDSLSPMFPALVNLPAVIPICAGIGVGLLCGLTNGFLVTRTGIPPFIATLGMMVSARGLAQYYTQGNPISFLSDSFTAIGQGAMPVIIFFVIAAVFHIALKHTRYGKYVYAIGGNMTSAKVSGINVNKYLVIVYTIAGALSGLAGVVLAARVSSGQSSMGMSYELDAIAAAVIGGSSLMGGVGRITGTLIGAMILGLIKSGFTFVGVDAYVQDIIKGIIIVAAVTIDMRRNRKKTLILSTSGNGEGCRCRPSCPEINKILPARLRLSVLPALRILYSFATSVVHSSGATRGLRFLESYEYTILWQILVALASGKKGPYRHAARGAGDPGARSGHEFAGQRGLP</sequence>
<evidence type="ECO:0000313" key="10">
    <source>
        <dbReference type="Proteomes" id="UP000254387"/>
    </source>
</evidence>
<gene>
    <name evidence="9" type="primary">rbsC_3</name>
    <name evidence="9" type="ORF">NCTC5053_02666</name>
</gene>
<evidence type="ECO:0000256" key="8">
    <source>
        <dbReference type="SAM" id="Phobius"/>
    </source>
</evidence>
<dbReference type="PANTHER" id="PTHR32196">
    <property type="entry name" value="ABC TRANSPORTER PERMEASE PROTEIN YPHD-RELATED-RELATED"/>
    <property type="match status" value="1"/>
</dbReference>
<keyword evidence="5 8" id="KW-1133">Transmembrane helix</keyword>
<feature type="transmembrane region" description="Helical" evidence="8">
    <location>
        <begin position="151"/>
        <end position="172"/>
    </location>
</feature>
<dbReference type="Pfam" id="PF02653">
    <property type="entry name" value="BPD_transp_2"/>
    <property type="match status" value="1"/>
</dbReference>
<evidence type="ECO:0000256" key="2">
    <source>
        <dbReference type="ARBA" id="ARBA00007942"/>
    </source>
</evidence>
<feature type="transmembrane region" description="Helical" evidence="8">
    <location>
        <begin position="30"/>
        <end position="49"/>
    </location>
</feature>
<evidence type="ECO:0000256" key="6">
    <source>
        <dbReference type="ARBA" id="ARBA00023136"/>
    </source>
</evidence>
<organism evidence="9 10">
    <name type="scientific">Klebsiella pneumoniae</name>
    <dbReference type="NCBI Taxonomy" id="573"/>
    <lineage>
        <taxon>Bacteria</taxon>
        <taxon>Pseudomonadati</taxon>
        <taxon>Pseudomonadota</taxon>
        <taxon>Gammaproteobacteria</taxon>
        <taxon>Enterobacterales</taxon>
        <taxon>Enterobacteriaceae</taxon>
        <taxon>Klebsiella/Raoultella group</taxon>
        <taxon>Klebsiella</taxon>
        <taxon>Klebsiella pneumoniae complex</taxon>
    </lineage>
</organism>
<dbReference type="GO" id="GO:0005886">
    <property type="term" value="C:plasma membrane"/>
    <property type="evidence" value="ECO:0007669"/>
    <property type="project" value="UniProtKB-SubCell"/>
</dbReference>
<reference evidence="9 10" key="1">
    <citation type="submission" date="2018-06" db="EMBL/GenBank/DDBJ databases">
        <authorList>
            <consortium name="Pathogen Informatics"/>
            <person name="Doyle S."/>
        </authorList>
    </citation>
    <scope>NUCLEOTIDE SEQUENCE [LARGE SCALE GENOMIC DNA]</scope>
    <source>
        <strain evidence="9 10">NCTC5053</strain>
    </source>
</reference>
<evidence type="ECO:0000256" key="4">
    <source>
        <dbReference type="ARBA" id="ARBA00022692"/>
    </source>
</evidence>
<keyword evidence="3" id="KW-1003">Cell membrane</keyword>
<evidence type="ECO:0000256" key="7">
    <source>
        <dbReference type="SAM" id="MobiDB-lite"/>
    </source>
</evidence>